<dbReference type="InterPro" id="IPR006108">
    <property type="entry name" value="3HC_DH_C"/>
</dbReference>
<dbReference type="Gene3D" id="1.10.1040.50">
    <property type="match status" value="1"/>
</dbReference>
<sequence>MPLSIVHRDGVAVVAAGNPLRHVFHAERAARRPPALAGIEPRPIRSAAVIGGGTMGTGIAAALLNAGLPLILVERDEAAVERALARLRAIFDGAVKRGRISVRLAAERLAAVTGTTHYTALAEADLIIEAVFEDLDVKRDVFRRLAAVCRADAILATNTSYLDPERIAADIGSPERFLGLHFFSPAQVMKLLEIVPTQATAPEVLATGFALARMLNKIPVRAGISDGFIGNRILKVMRAQAERLLLGGATPAAVDAAMRAFGLPMGPFEAQDLGGLDIAAFQRRAARARGETAFAPVAERLSEIGRFGQKSGGGWYDYAPGDRTPRPSATVARIIAEEARGRPRRAWDEASIVDCILWPMVNEATRILEDGTALRASDIDLVEIHGYGFPRWRGGLMHHAQAHGLHKVAEALSALAEAGFADPPCDPLLQAAAGGSFL</sequence>
<keyword evidence="1" id="KW-0560">Oxidoreductase</keyword>
<organism evidence="7 8">
    <name type="scientific">Rhizobium meliloti</name>
    <name type="common">Ensifer meliloti</name>
    <name type="synonym">Sinorhizobium meliloti</name>
    <dbReference type="NCBI Taxonomy" id="382"/>
    <lineage>
        <taxon>Bacteria</taxon>
        <taxon>Pseudomonadati</taxon>
        <taxon>Pseudomonadota</taxon>
        <taxon>Alphaproteobacteria</taxon>
        <taxon>Hyphomicrobiales</taxon>
        <taxon>Rhizobiaceae</taxon>
        <taxon>Sinorhizobium/Ensifer group</taxon>
        <taxon>Sinorhizobium</taxon>
    </lineage>
</organism>
<evidence type="ECO:0000313" key="7">
    <source>
        <dbReference type="EMBL" id="PJR15739.1"/>
    </source>
</evidence>
<dbReference type="EMBL" id="NJGD01000003">
    <property type="protein sequence ID" value="PJR15739.1"/>
    <property type="molecule type" value="Genomic_DNA"/>
</dbReference>
<proteinExistence type="predicted"/>
<dbReference type="GO" id="GO:0006631">
    <property type="term" value="P:fatty acid metabolic process"/>
    <property type="evidence" value="ECO:0007669"/>
    <property type="project" value="InterPro"/>
</dbReference>
<keyword evidence="3" id="KW-0456">Lyase</keyword>
<evidence type="ECO:0000313" key="8">
    <source>
        <dbReference type="Proteomes" id="UP000231987"/>
    </source>
</evidence>
<dbReference type="PANTHER" id="PTHR23309">
    <property type="entry name" value="3-HYDROXYACYL-COA DEHYROGENASE"/>
    <property type="match status" value="1"/>
</dbReference>
<evidence type="ECO:0000259" key="6">
    <source>
        <dbReference type="Pfam" id="PF02737"/>
    </source>
</evidence>
<feature type="domain" description="3-hydroxyacyl-CoA dehydrogenase NAD binding" evidence="6">
    <location>
        <begin position="47"/>
        <end position="222"/>
    </location>
</feature>
<gene>
    <name evidence="7" type="ORF">CEJ86_08515</name>
</gene>
<dbReference type="InterPro" id="IPR006176">
    <property type="entry name" value="3-OHacyl-CoA_DH_NAD-bd"/>
</dbReference>
<evidence type="ECO:0000256" key="3">
    <source>
        <dbReference type="ARBA" id="ARBA00023239"/>
    </source>
</evidence>
<dbReference type="FunFam" id="3.40.50.720:FF:000009">
    <property type="entry name" value="Fatty oxidation complex, alpha subunit"/>
    <property type="match status" value="1"/>
</dbReference>
<dbReference type="GO" id="GO:0016616">
    <property type="term" value="F:oxidoreductase activity, acting on the CH-OH group of donors, NAD or NADP as acceptor"/>
    <property type="evidence" value="ECO:0007669"/>
    <property type="project" value="InterPro"/>
</dbReference>
<dbReference type="InterPro" id="IPR008927">
    <property type="entry name" value="6-PGluconate_DH-like_C_sf"/>
</dbReference>
<comment type="caution">
    <text evidence="7">The sequence shown here is derived from an EMBL/GenBank/DDBJ whole genome shotgun (WGS) entry which is preliminary data.</text>
</comment>
<dbReference type="GO" id="GO:0016829">
    <property type="term" value="F:lyase activity"/>
    <property type="evidence" value="ECO:0007669"/>
    <property type="project" value="UniProtKB-KW"/>
</dbReference>
<keyword evidence="4" id="KW-0511">Multifunctional enzyme</keyword>
<name>A0A2J0Z5D3_RHIML</name>
<keyword evidence="2" id="KW-0413">Isomerase</keyword>
<dbReference type="Gene3D" id="3.40.50.720">
    <property type="entry name" value="NAD(P)-binding Rossmann-like Domain"/>
    <property type="match status" value="1"/>
</dbReference>
<evidence type="ECO:0000256" key="2">
    <source>
        <dbReference type="ARBA" id="ARBA00023235"/>
    </source>
</evidence>
<dbReference type="Pfam" id="PF02737">
    <property type="entry name" value="3HCDH_N"/>
    <property type="match status" value="1"/>
</dbReference>
<protein>
    <submittedName>
        <fullName evidence="7">3-hydroxyacyl-CoA dehydrogenase</fullName>
    </submittedName>
</protein>
<dbReference type="GO" id="GO:0070403">
    <property type="term" value="F:NAD+ binding"/>
    <property type="evidence" value="ECO:0007669"/>
    <property type="project" value="InterPro"/>
</dbReference>
<dbReference type="GO" id="GO:0016853">
    <property type="term" value="F:isomerase activity"/>
    <property type="evidence" value="ECO:0007669"/>
    <property type="project" value="UniProtKB-KW"/>
</dbReference>
<reference evidence="7 8" key="1">
    <citation type="submission" date="2017-06" db="EMBL/GenBank/DDBJ databases">
        <title>Ensifer strains isolated from leguminous trees and herbs display diverse denitrification phenotypes with some acting as strong N2O sinks.</title>
        <authorList>
            <person name="Woliy K."/>
            <person name="Mania D."/>
            <person name="Bakken L.R."/>
            <person name="Frostegard A."/>
        </authorList>
    </citation>
    <scope>NUCLEOTIDE SEQUENCE [LARGE SCALE GENOMIC DNA]</scope>
    <source>
        <strain evidence="7 8">AC50a</strain>
    </source>
</reference>
<dbReference type="AlphaFoldDB" id="A0A2J0Z5D3"/>
<dbReference type="RefSeq" id="WP_100671097.1">
    <property type="nucleotide sequence ID" value="NZ_NJGD01000003.1"/>
</dbReference>
<evidence type="ECO:0000256" key="1">
    <source>
        <dbReference type="ARBA" id="ARBA00023002"/>
    </source>
</evidence>
<dbReference type="Proteomes" id="UP000231987">
    <property type="component" value="Unassembled WGS sequence"/>
</dbReference>
<evidence type="ECO:0000256" key="4">
    <source>
        <dbReference type="ARBA" id="ARBA00023268"/>
    </source>
</evidence>
<accession>A0A2J0Z5D3</accession>
<dbReference type="Pfam" id="PF00725">
    <property type="entry name" value="3HCDH"/>
    <property type="match status" value="1"/>
</dbReference>
<dbReference type="SUPFAM" id="SSF48179">
    <property type="entry name" value="6-phosphogluconate dehydrogenase C-terminal domain-like"/>
    <property type="match status" value="2"/>
</dbReference>
<dbReference type="SUPFAM" id="SSF51735">
    <property type="entry name" value="NAD(P)-binding Rossmann-fold domains"/>
    <property type="match status" value="1"/>
</dbReference>
<evidence type="ECO:0000259" key="5">
    <source>
        <dbReference type="Pfam" id="PF00725"/>
    </source>
</evidence>
<feature type="domain" description="3-hydroxyacyl-CoA dehydrogenase C-terminal" evidence="5">
    <location>
        <begin position="227"/>
        <end position="318"/>
    </location>
</feature>
<dbReference type="InterPro" id="IPR036291">
    <property type="entry name" value="NAD(P)-bd_dom_sf"/>
</dbReference>